<dbReference type="Proteomes" id="UP001597380">
    <property type="component" value="Unassembled WGS sequence"/>
</dbReference>
<name>A0ABW4XQK8_9GAMM</name>
<dbReference type="Pfam" id="PF04241">
    <property type="entry name" value="DUF423"/>
    <property type="match status" value="1"/>
</dbReference>
<evidence type="ECO:0000256" key="4">
    <source>
        <dbReference type="ARBA" id="ARBA00022989"/>
    </source>
</evidence>
<evidence type="ECO:0000313" key="7">
    <source>
        <dbReference type="EMBL" id="MFD2097821.1"/>
    </source>
</evidence>
<evidence type="ECO:0000313" key="8">
    <source>
        <dbReference type="Proteomes" id="UP001597380"/>
    </source>
</evidence>
<keyword evidence="8" id="KW-1185">Reference proteome</keyword>
<keyword evidence="4 6" id="KW-1133">Transmembrane helix</keyword>
<feature type="transmembrane region" description="Helical" evidence="6">
    <location>
        <begin position="94"/>
        <end position="112"/>
    </location>
</feature>
<organism evidence="7 8">
    <name type="scientific">Corallincola platygyrae</name>
    <dbReference type="NCBI Taxonomy" id="1193278"/>
    <lineage>
        <taxon>Bacteria</taxon>
        <taxon>Pseudomonadati</taxon>
        <taxon>Pseudomonadota</taxon>
        <taxon>Gammaproteobacteria</taxon>
        <taxon>Alteromonadales</taxon>
        <taxon>Psychromonadaceae</taxon>
        <taxon>Corallincola</taxon>
    </lineage>
</organism>
<protein>
    <submittedName>
        <fullName evidence="7">DUF423 domain-containing protein</fullName>
    </submittedName>
</protein>
<sequence>MKNLATIGALMMASGIALGAFAAHGLKARLEPELLAAFQTGVQYQIYHGLGVLVLVALSLFSGIRLKAEAVWLVTGALIFSVSLYLLALSGVRTIGMVTPIGGSAMILGWLLSAKKIWQEMS</sequence>
<reference evidence="8" key="1">
    <citation type="journal article" date="2019" name="Int. J. Syst. Evol. Microbiol.">
        <title>The Global Catalogue of Microorganisms (GCM) 10K type strain sequencing project: providing services to taxonomists for standard genome sequencing and annotation.</title>
        <authorList>
            <consortium name="The Broad Institute Genomics Platform"/>
            <consortium name="The Broad Institute Genome Sequencing Center for Infectious Disease"/>
            <person name="Wu L."/>
            <person name="Ma J."/>
        </authorList>
    </citation>
    <scope>NUCLEOTIDE SEQUENCE [LARGE SCALE GENOMIC DNA]</scope>
    <source>
        <strain evidence="8">CGMCC 1.10992</strain>
    </source>
</reference>
<evidence type="ECO:0000256" key="1">
    <source>
        <dbReference type="ARBA" id="ARBA00004141"/>
    </source>
</evidence>
<gene>
    <name evidence="7" type="ORF">ACFSJ3_17655</name>
</gene>
<keyword evidence="5 6" id="KW-0472">Membrane</keyword>
<evidence type="ECO:0000256" key="6">
    <source>
        <dbReference type="SAM" id="Phobius"/>
    </source>
</evidence>
<keyword evidence="3 6" id="KW-0812">Transmembrane</keyword>
<comment type="caution">
    <text evidence="7">The sequence shown here is derived from an EMBL/GenBank/DDBJ whole genome shotgun (WGS) entry which is preliminary data.</text>
</comment>
<dbReference type="InterPro" id="IPR006696">
    <property type="entry name" value="DUF423"/>
</dbReference>
<evidence type="ECO:0000256" key="5">
    <source>
        <dbReference type="ARBA" id="ARBA00023136"/>
    </source>
</evidence>
<dbReference type="PANTHER" id="PTHR43461:SF1">
    <property type="entry name" value="TRANSMEMBRANE PROTEIN 256"/>
    <property type="match status" value="1"/>
</dbReference>
<dbReference type="RefSeq" id="WP_345342132.1">
    <property type="nucleotide sequence ID" value="NZ_BAABLI010000033.1"/>
</dbReference>
<comment type="similarity">
    <text evidence="2">Belongs to the UPF0382 family.</text>
</comment>
<evidence type="ECO:0000256" key="2">
    <source>
        <dbReference type="ARBA" id="ARBA00009694"/>
    </source>
</evidence>
<proteinExistence type="inferred from homology"/>
<feature type="transmembrane region" description="Helical" evidence="6">
    <location>
        <begin position="71"/>
        <end position="88"/>
    </location>
</feature>
<dbReference type="PANTHER" id="PTHR43461">
    <property type="entry name" value="TRANSMEMBRANE PROTEIN 256"/>
    <property type="match status" value="1"/>
</dbReference>
<accession>A0ABW4XQK8</accession>
<comment type="subcellular location">
    <subcellularLocation>
        <location evidence="1">Membrane</location>
        <topology evidence="1">Multi-pass membrane protein</topology>
    </subcellularLocation>
</comment>
<dbReference type="EMBL" id="JBHUHT010000029">
    <property type="protein sequence ID" value="MFD2097821.1"/>
    <property type="molecule type" value="Genomic_DNA"/>
</dbReference>
<feature type="transmembrane region" description="Helical" evidence="6">
    <location>
        <begin position="46"/>
        <end position="64"/>
    </location>
</feature>
<evidence type="ECO:0000256" key="3">
    <source>
        <dbReference type="ARBA" id="ARBA00022692"/>
    </source>
</evidence>